<accession>D4H5Y7</accession>
<evidence type="ECO:0000259" key="11">
    <source>
        <dbReference type="PROSITE" id="PS51900"/>
    </source>
</evidence>
<keyword evidence="2 9" id="KW-0963">Cytoplasm</keyword>
<dbReference type="PROSITE" id="PS51900">
    <property type="entry name" value="CB"/>
    <property type="match status" value="1"/>
</dbReference>
<evidence type="ECO:0000256" key="9">
    <source>
        <dbReference type="HAMAP-Rule" id="MF_01808"/>
    </source>
</evidence>
<evidence type="ECO:0000256" key="2">
    <source>
        <dbReference type="ARBA" id="ARBA00022490"/>
    </source>
</evidence>
<keyword evidence="5 9" id="KW-0229">DNA integration</keyword>
<evidence type="ECO:0000313" key="12">
    <source>
        <dbReference type="EMBL" id="ADD67633.1"/>
    </source>
</evidence>
<evidence type="ECO:0000313" key="13">
    <source>
        <dbReference type="Proteomes" id="UP000002012"/>
    </source>
</evidence>
<dbReference type="Gene3D" id="1.10.443.10">
    <property type="entry name" value="Intergrase catalytic core"/>
    <property type="match status" value="1"/>
</dbReference>
<dbReference type="GO" id="GO:0003677">
    <property type="term" value="F:DNA binding"/>
    <property type="evidence" value="ECO:0007669"/>
    <property type="project" value="UniProtKB-UniRule"/>
</dbReference>
<dbReference type="EMBL" id="CP001968">
    <property type="protein sequence ID" value="ADD67633.1"/>
    <property type="molecule type" value="Genomic_DNA"/>
</dbReference>
<dbReference type="CDD" id="cd00798">
    <property type="entry name" value="INT_XerDC_C"/>
    <property type="match status" value="1"/>
</dbReference>
<dbReference type="Proteomes" id="UP000002012">
    <property type="component" value="Chromosome"/>
</dbReference>
<dbReference type="InterPro" id="IPR023009">
    <property type="entry name" value="Tyrosine_recombinase_XerC/XerD"/>
</dbReference>
<dbReference type="SUPFAM" id="SSF56349">
    <property type="entry name" value="DNA breaking-rejoining enzymes"/>
    <property type="match status" value="1"/>
</dbReference>
<dbReference type="InParanoid" id="D4H5Y7"/>
<feature type="active site" evidence="9">
    <location>
        <position position="181"/>
    </location>
</feature>
<keyword evidence="7 9" id="KW-0233">DNA recombination</keyword>
<dbReference type="GO" id="GO:0051301">
    <property type="term" value="P:cell division"/>
    <property type="evidence" value="ECO:0007669"/>
    <property type="project" value="UniProtKB-KW"/>
</dbReference>
<feature type="active site" evidence="9">
    <location>
        <position position="157"/>
    </location>
</feature>
<keyword evidence="4 9" id="KW-0159">Chromosome partition</keyword>
<dbReference type="PANTHER" id="PTHR30349:SF77">
    <property type="entry name" value="TYROSINE RECOMBINASE XERC"/>
    <property type="match status" value="1"/>
</dbReference>
<comment type="subunit">
    <text evidence="9">Forms a cyclic heterotetrameric complex composed of two molecules of XerC and two molecules of XerD.</text>
</comment>
<evidence type="ECO:0000256" key="7">
    <source>
        <dbReference type="ARBA" id="ARBA00023172"/>
    </source>
</evidence>
<dbReference type="InterPro" id="IPR004107">
    <property type="entry name" value="Integrase_SAM-like_N"/>
</dbReference>
<feature type="domain" description="Core-binding (CB)" evidence="11">
    <location>
        <begin position="10"/>
        <end position="96"/>
    </location>
</feature>
<dbReference type="InterPro" id="IPR013762">
    <property type="entry name" value="Integrase-like_cat_sf"/>
</dbReference>
<proteinExistence type="inferred from homology"/>
<dbReference type="GO" id="GO:0007059">
    <property type="term" value="P:chromosome segregation"/>
    <property type="evidence" value="ECO:0007669"/>
    <property type="project" value="UniProtKB-UniRule"/>
</dbReference>
<dbReference type="InterPro" id="IPR050090">
    <property type="entry name" value="Tyrosine_recombinase_XerCD"/>
</dbReference>
<dbReference type="Gene3D" id="1.10.150.130">
    <property type="match status" value="1"/>
</dbReference>
<name>D4H5Y7_DENA2</name>
<dbReference type="FunCoup" id="D4H5Y7">
    <property type="interactions" value="46"/>
</dbReference>
<dbReference type="HOGENOM" id="CLU_027562_9_6_0"/>
<dbReference type="AlphaFoldDB" id="D4H5Y7"/>
<dbReference type="GO" id="GO:0006313">
    <property type="term" value="P:DNA transposition"/>
    <property type="evidence" value="ECO:0007669"/>
    <property type="project" value="UniProtKB-UniRule"/>
</dbReference>
<dbReference type="InterPro" id="IPR002104">
    <property type="entry name" value="Integrase_catalytic"/>
</dbReference>
<gene>
    <name evidence="9" type="primary">xerC</name>
    <name evidence="12" type="ordered locus">Dacet_0853</name>
</gene>
<feature type="active site" evidence="9">
    <location>
        <position position="256"/>
    </location>
</feature>
<dbReference type="Pfam" id="PF00589">
    <property type="entry name" value="Phage_integrase"/>
    <property type="match status" value="1"/>
</dbReference>
<dbReference type="PANTHER" id="PTHR30349">
    <property type="entry name" value="PHAGE INTEGRASE-RELATED"/>
    <property type="match status" value="1"/>
</dbReference>
<evidence type="ECO:0000256" key="1">
    <source>
        <dbReference type="ARBA" id="ARBA00004496"/>
    </source>
</evidence>
<evidence type="ECO:0000256" key="3">
    <source>
        <dbReference type="ARBA" id="ARBA00022618"/>
    </source>
</evidence>
<dbReference type="InterPro" id="IPR044068">
    <property type="entry name" value="CB"/>
</dbReference>
<comment type="similarity">
    <text evidence="9">Belongs to the 'phage' integrase family. XerC subfamily.</text>
</comment>
<protein>
    <recommendedName>
        <fullName evidence="9">Tyrosine recombinase XerC</fullName>
    </recommendedName>
</protein>
<dbReference type="GO" id="GO:0009037">
    <property type="term" value="F:tyrosine-based site-specific recombinase activity"/>
    <property type="evidence" value="ECO:0007669"/>
    <property type="project" value="UniProtKB-UniRule"/>
</dbReference>
<dbReference type="InterPro" id="IPR010998">
    <property type="entry name" value="Integrase_recombinase_N"/>
</dbReference>
<dbReference type="KEGG" id="dap:Dacet_0853"/>
<feature type="active site" description="O-(3'-phospho-DNA)-tyrosine intermediate" evidence="9">
    <location>
        <position position="288"/>
    </location>
</feature>
<keyword evidence="6 9" id="KW-0238">DNA-binding</keyword>
<evidence type="ECO:0000256" key="6">
    <source>
        <dbReference type="ARBA" id="ARBA00023125"/>
    </source>
</evidence>
<dbReference type="STRING" id="522772.Dacet_0853"/>
<dbReference type="GO" id="GO:0005737">
    <property type="term" value="C:cytoplasm"/>
    <property type="evidence" value="ECO:0007669"/>
    <property type="project" value="UniProtKB-SubCell"/>
</dbReference>
<reference evidence="12 13" key="1">
    <citation type="journal article" date="2010" name="Stand. Genomic Sci.">
        <title>Complete genome sequence of Denitrovibrio acetiphilus type strain (N2460).</title>
        <authorList>
            <person name="Kiss H."/>
            <person name="Lang E."/>
            <person name="Lapidus A."/>
            <person name="Copeland A."/>
            <person name="Nolan M."/>
            <person name="Glavina Del Rio T."/>
            <person name="Chen F."/>
            <person name="Lucas S."/>
            <person name="Tice H."/>
            <person name="Cheng J.F."/>
            <person name="Han C."/>
            <person name="Goodwin L."/>
            <person name="Pitluck S."/>
            <person name="Liolios K."/>
            <person name="Pati A."/>
            <person name="Ivanova N."/>
            <person name="Mavromatis K."/>
            <person name="Chen A."/>
            <person name="Palaniappan K."/>
            <person name="Land M."/>
            <person name="Hauser L."/>
            <person name="Chang Y.J."/>
            <person name="Jeffries C.D."/>
            <person name="Detter J.C."/>
            <person name="Brettin T."/>
            <person name="Spring S."/>
            <person name="Rohde M."/>
            <person name="Goker M."/>
            <person name="Woyke T."/>
            <person name="Bristow J."/>
            <person name="Eisen J.A."/>
            <person name="Markowitz V."/>
            <person name="Hugenholtz P."/>
            <person name="Kyrpides N.C."/>
            <person name="Klenk H.P."/>
        </authorList>
    </citation>
    <scope>NUCLEOTIDE SEQUENCE [LARGE SCALE GENOMIC DNA]</scope>
    <source>
        <strain evidence="13">DSM 12809 / NBRC 114555 / N2460</strain>
    </source>
</reference>
<comment type="subcellular location">
    <subcellularLocation>
        <location evidence="1 9">Cytoplasm</location>
    </subcellularLocation>
</comment>
<dbReference type="InterPro" id="IPR011010">
    <property type="entry name" value="DNA_brk_join_enz"/>
</dbReference>
<dbReference type="PaxDb" id="522772-Dacet_0853"/>
<evidence type="ECO:0000256" key="8">
    <source>
        <dbReference type="ARBA" id="ARBA00023306"/>
    </source>
</evidence>
<keyword evidence="8 9" id="KW-0131">Cell cycle</keyword>
<evidence type="ECO:0000256" key="4">
    <source>
        <dbReference type="ARBA" id="ARBA00022829"/>
    </source>
</evidence>
<keyword evidence="3 9" id="KW-0132">Cell division</keyword>
<comment type="function">
    <text evidence="9">Site-specific tyrosine recombinase, which acts by catalyzing the cutting and rejoining of the recombining DNA molecules. The XerC-XerD complex is essential to convert dimers of the bacterial chromosome into monomers to permit their segregation at cell division. It also contributes to the segregational stability of plasmids.</text>
</comment>
<feature type="active site" evidence="9">
    <location>
        <position position="253"/>
    </location>
</feature>
<dbReference type="Pfam" id="PF02899">
    <property type="entry name" value="Phage_int_SAM_1"/>
    <property type="match status" value="1"/>
</dbReference>
<organism evidence="12 13">
    <name type="scientific">Denitrovibrio acetiphilus (strain DSM 12809 / NBRC 114555 / N2460)</name>
    <dbReference type="NCBI Taxonomy" id="522772"/>
    <lineage>
        <taxon>Bacteria</taxon>
        <taxon>Pseudomonadati</taxon>
        <taxon>Deferribacterota</taxon>
        <taxon>Deferribacteres</taxon>
        <taxon>Deferribacterales</taxon>
        <taxon>Geovibrionaceae</taxon>
        <taxon>Denitrovibrio</taxon>
    </lineage>
</organism>
<feature type="active site" evidence="9">
    <location>
        <position position="279"/>
    </location>
</feature>
<evidence type="ECO:0000256" key="5">
    <source>
        <dbReference type="ARBA" id="ARBA00022908"/>
    </source>
</evidence>
<sequence length="312" mass="35473">MIKASDNKFMQIDKAVSIFLKFMQQEKGASDHTIKNYSRDLADLCMYLEDSAIDDIQDADFFTLRGFVAMLFDKGLAKSTIERKIACLKSFFAFMQKKNHTDDNPARMLKFPKKEQKAFKVFNIDSIIALLDAPDKDKPAGMRDALIQELMYGTGVRVSELVGLNLSDIDFGGMRILVRGKGKKERIVPIADMHIEMINDYLDVKMDICNGYLPDNEAIFINKFGSRLTDRSVRRIVEKYLKIAGLPMDFSPHSFRHSYATHLLEGGADLRTIQSLLGHESLTTTQKYTHLNLTELLRVYDATHPFASGKHD</sequence>
<dbReference type="HAMAP" id="MF_01808">
    <property type="entry name" value="Recomb_XerC_XerD"/>
    <property type="match status" value="1"/>
</dbReference>
<dbReference type="eggNOG" id="COG4974">
    <property type="taxonomic scope" value="Bacteria"/>
</dbReference>
<keyword evidence="13" id="KW-1185">Reference proteome</keyword>
<dbReference type="RefSeq" id="WP_013010164.1">
    <property type="nucleotide sequence ID" value="NC_013943.1"/>
</dbReference>
<feature type="domain" description="Tyr recombinase" evidence="10">
    <location>
        <begin position="117"/>
        <end position="301"/>
    </location>
</feature>
<dbReference type="PROSITE" id="PS51898">
    <property type="entry name" value="TYR_RECOMBINASE"/>
    <property type="match status" value="1"/>
</dbReference>
<evidence type="ECO:0000259" key="10">
    <source>
        <dbReference type="PROSITE" id="PS51898"/>
    </source>
</evidence>